<dbReference type="PANTHER" id="PTHR30244">
    <property type="entry name" value="TRANSAMINASE"/>
    <property type="match status" value="1"/>
</dbReference>
<organism evidence="6 7">
    <name type="scientific">Halanaerobium saccharolyticum</name>
    <dbReference type="NCBI Taxonomy" id="43595"/>
    <lineage>
        <taxon>Bacteria</taxon>
        <taxon>Bacillati</taxon>
        <taxon>Bacillota</taxon>
        <taxon>Clostridia</taxon>
        <taxon>Halanaerobiales</taxon>
        <taxon>Halanaerobiaceae</taxon>
        <taxon>Halanaerobium</taxon>
    </lineage>
</organism>
<dbReference type="InterPro" id="IPR015421">
    <property type="entry name" value="PyrdxlP-dep_Trfase_major"/>
</dbReference>
<name>A0A2T5RHU6_9FIRM</name>
<dbReference type="OrthoDB" id="9810913at2"/>
<gene>
    <name evidence="6" type="ORF">C8C76_12431</name>
</gene>
<protein>
    <submittedName>
        <fullName evidence="6">dTDP-4-amino-4,6-dideoxygalactose transaminase</fullName>
    </submittedName>
</protein>
<evidence type="ECO:0000256" key="5">
    <source>
        <dbReference type="RuleBase" id="RU004508"/>
    </source>
</evidence>
<dbReference type="EMBL" id="QAXS01000024">
    <property type="protein sequence ID" value="PTV96832.1"/>
    <property type="molecule type" value="Genomic_DNA"/>
</dbReference>
<dbReference type="GO" id="GO:0008483">
    <property type="term" value="F:transaminase activity"/>
    <property type="evidence" value="ECO:0007669"/>
    <property type="project" value="TreeGrafter"/>
</dbReference>
<evidence type="ECO:0000256" key="3">
    <source>
        <dbReference type="PIRSR" id="PIRSR000390-1"/>
    </source>
</evidence>
<proteinExistence type="inferred from homology"/>
<dbReference type="Proteomes" id="UP000244089">
    <property type="component" value="Unassembled WGS sequence"/>
</dbReference>
<dbReference type="RefSeq" id="WP_108141195.1">
    <property type="nucleotide sequence ID" value="NZ_QAXS01000024.1"/>
</dbReference>
<accession>A0A2T5RHU6</accession>
<dbReference type="SUPFAM" id="SSF53383">
    <property type="entry name" value="PLP-dependent transferases"/>
    <property type="match status" value="1"/>
</dbReference>
<dbReference type="PIRSF" id="PIRSF000390">
    <property type="entry name" value="PLP_StrS"/>
    <property type="match status" value="1"/>
</dbReference>
<feature type="active site" description="Proton acceptor" evidence="3">
    <location>
        <position position="187"/>
    </location>
</feature>
<dbReference type="Gene3D" id="3.40.640.10">
    <property type="entry name" value="Type I PLP-dependent aspartate aminotransferase-like (Major domain)"/>
    <property type="match status" value="1"/>
</dbReference>
<comment type="similarity">
    <text evidence="2 5">Belongs to the DegT/DnrJ/EryC1 family.</text>
</comment>
<evidence type="ECO:0000313" key="7">
    <source>
        <dbReference type="Proteomes" id="UP000244089"/>
    </source>
</evidence>
<dbReference type="AlphaFoldDB" id="A0A2T5RHU6"/>
<dbReference type="Pfam" id="PF01041">
    <property type="entry name" value="DegT_DnrJ_EryC1"/>
    <property type="match status" value="1"/>
</dbReference>
<evidence type="ECO:0000256" key="2">
    <source>
        <dbReference type="ARBA" id="ARBA00037999"/>
    </source>
</evidence>
<dbReference type="PANTHER" id="PTHR30244:SF9">
    <property type="entry name" value="PROTEIN RV3402C"/>
    <property type="match status" value="1"/>
</dbReference>
<evidence type="ECO:0000256" key="1">
    <source>
        <dbReference type="ARBA" id="ARBA00022898"/>
    </source>
</evidence>
<keyword evidence="1 4" id="KW-0663">Pyridoxal phosphate</keyword>
<sequence>MQPFKKPIYVTRPLLPSIDNYIDRIEDIWESKWITNNGQQHQKLEEELKGYLKADNLSLINNGTIALQIALKALNLTGEVITTPFTFAATPHAISWNSLKPVFCDIVPETLNIDTDKIEGLVTEETSAILAVHVFGTPCNVEKIDEIARKYDLKIIYDGAHAFGTEINGTAIGNYGDITMYSFHATKLFNTIEGGALACSNENLKEKINLLRNFGIKNEEEVVSIGTNGKMNEFQAAMGLEVLKKVEEERRRRKEIKGVYHQELEDIDGISFIPESKDVKSSQQYLVIRINEEVFGLSRDEVYEKLKEYNVFSRKYFYPLCSNYEMYNDLSSSQKEKLPVANKIVKEVLALPFHGDLNKNDVIKICNIIKEL</sequence>
<dbReference type="GO" id="GO:0030170">
    <property type="term" value="F:pyridoxal phosphate binding"/>
    <property type="evidence" value="ECO:0007669"/>
    <property type="project" value="TreeGrafter"/>
</dbReference>
<dbReference type="CDD" id="cd00616">
    <property type="entry name" value="AHBA_syn"/>
    <property type="match status" value="1"/>
</dbReference>
<feature type="modified residue" description="N6-(pyridoxal phosphate)lysine" evidence="4">
    <location>
        <position position="187"/>
    </location>
</feature>
<dbReference type="InterPro" id="IPR000653">
    <property type="entry name" value="DegT/StrS_aminotransferase"/>
</dbReference>
<evidence type="ECO:0000256" key="4">
    <source>
        <dbReference type="PIRSR" id="PIRSR000390-2"/>
    </source>
</evidence>
<dbReference type="InterPro" id="IPR015424">
    <property type="entry name" value="PyrdxlP-dep_Trfase"/>
</dbReference>
<comment type="caution">
    <text evidence="6">The sequence shown here is derived from an EMBL/GenBank/DDBJ whole genome shotgun (WGS) entry which is preliminary data.</text>
</comment>
<dbReference type="GO" id="GO:0000271">
    <property type="term" value="P:polysaccharide biosynthetic process"/>
    <property type="evidence" value="ECO:0007669"/>
    <property type="project" value="TreeGrafter"/>
</dbReference>
<reference evidence="6 7" key="1">
    <citation type="submission" date="2018-04" db="EMBL/GenBank/DDBJ databases">
        <title>Subsurface microbial communities from deep shales in Ohio and West Virginia, USA.</title>
        <authorList>
            <person name="Wrighton K."/>
        </authorList>
    </citation>
    <scope>NUCLEOTIDE SEQUENCE [LARGE SCALE GENOMIC DNA]</scope>
    <source>
        <strain evidence="6 7">WC1</strain>
    </source>
</reference>
<evidence type="ECO:0000313" key="6">
    <source>
        <dbReference type="EMBL" id="PTV96832.1"/>
    </source>
</evidence>